<dbReference type="EMBL" id="JAOEEO010000008">
    <property type="protein sequence ID" value="MDH0565485.1"/>
    <property type="molecule type" value="Genomic_DNA"/>
</dbReference>
<evidence type="ECO:0000313" key="2">
    <source>
        <dbReference type="Proteomes" id="UP001159329"/>
    </source>
</evidence>
<proteinExistence type="predicted"/>
<dbReference type="Proteomes" id="UP001159329">
    <property type="component" value="Unassembled WGS sequence"/>
</dbReference>
<evidence type="ECO:0000313" key="1">
    <source>
        <dbReference type="EMBL" id="MDH0565485.1"/>
    </source>
</evidence>
<reference evidence="1" key="1">
    <citation type="submission" date="2022-09" db="EMBL/GenBank/DDBJ databases">
        <title>Intensive care unit water sources are persistently colonized with multi-drug resistant bacteria and are the site of extensive horizontal gene transfer of antibiotic resistance genes.</title>
        <authorList>
            <person name="Diorio-Toth L."/>
        </authorList>
    </citation>
    <scope>NUCLEOTIDE SEQUENCE</scope>
    <source>
        <strain evidence="1">GD04005</strain>
    </source>
</reference>
<gene>
    <name evidence="1" type="ORF">N7644_17600</name>
</gene>
<comment type="caution">
    <text evidence="1">The sequence shown here is derived from an EMBL/GenBank/DDBJ whole genome shotgun (WGS) entry which is preliminary data.</text>
</comment>
<sequence>MINNNLAMTSEEFVEEFKLLRDDLIQSYFTVDSEISRISLLEKSGMNHEQIHLTKKIVSEALTDALYTVLLGLDGSATIGQYQIMYKLLDEQSNELTGDLESIAWEKFHDQNI</sequence>
<accession>A0AA42IAF8</accession>
<dbReference type="RefSeq" id="WP_279696887.1">
    <property type="nucleotide sequence ID" value="NZ_JAOEEO010000008.1"/>
</dbReference>
<organism evidence="1 2">
    <name type="scientific">Acinetobacter courvalinii</name>
    <dbReference type="NCBI Taxonomy" id="280147"/>
    <lineage>
        <taxon>Bacteria</taxon>
        <taxon>Pseudomonadati</taxon>
        <taxon>Pseudomonadota</taxon>
        <taxon>Gammaproteobacteria</taxon>
        <taxon>Moraxellales</taxon>
        <taxon>Moraxellaceae</taxon>
        <taxon>Acinetobacter</taxon>
    </lineage>
</organism>
<dbReference type="AlphaFoldDB" id="A0AA42IAF8"/>
<name>A0AA42IAF8_9GAMM</name>
<protein>
    <submittedName>
        <fullName evidence="1">Uncharacterized protein</fullName>
    </submittedName>
</protein>